<keyword evidence="6" id="KW-0732">Signal</keyword>
<dbReference type="Pfam" id="PF13855">
    <property type="entry name" value="LRR_8"/>
    <property type="match status" value="2"/>
</dbReference>
<feature type="transmembrane region" description="Helical" evidence="11">
    <location>
        <begin position="1012"/>
        <end position="1035"/>
    </location>
</feature>
<dbReference type="PANTHER" id="PTHR48063:SF98">
    <property type="entry name" value="LRR RECEPTOR-LIKE SERINE_THREONINE-PROTEIN KINASE FLS2"/>
    <property type="match status" value="1"/>
</dbReference>
<keyword evidence="7" id="KW-0677">Repeat</keyword>
<dbReference type="Pfam" id="PF00560">
    <property type="entry name" value="LRR_1"/>
    <property type="match status" value="9"/>
</dbReference>
<dbReference type="Proteomes" id="UP001652660">
    <property type="component" value="Chromosome 6c"/>
</dbReference>
<proteinExistence type="inferred from homology"/>
<sequence length="1069" mass="117775">MNFRSDGPIYAAGAQLSMFLVIITVALLNCCGGNGAGACIEYEKQALLTFKKDLIDPSNRLSSWTAADADCCKWEAVACDNITNHVTELNLQHPNGTSLWDQYGYNYFEMFALRGRLNPSLLNLKQLRFLDLSLNDFEGVPIPSFIGSLKSLEYLNLSYTGFSGIIPPQLGNLSNLRTLSVEGEYIQDDNLQWLAGLSNLEHLVMASVNLSRASNWAQVINTIPSLVEVHLSHCQLDHISPLMETNLSSLTVLDLSLNEISFMPRWIFSLGTLVSLDLGQNNCQVPWPEGPWNLTSLQVLNLNQNQLGGSLPRELLYLNKLVSLDLSKNEINDLMPTASSNLTNLLHLDISDNQLNSSIPNWLYKSKHIKLLNLARNWLQGVILEDIANLSSIVELDLTANQLTGTIPKQIGNPCDIRFISMSDNKLEGRVSDLIDGMSGCFSYALKILYLENNQLSGQLTDNLGQFQNLEQLNLGSNSISGPIPSNIGLLSSLETLLLGDNKLNGTLPASLGKLSKLKELDISRNMMEGIVTQSQLENLTNIRSMKAPGNSLTLEVDSRWVSPAQFQHLDLSSWKLGPQFPNWLRLQKKIYHLDLSFTGISGAIPSWLWNLSAEFDYLDLSHNQLSGSISDICCINEVHLSSNQFSGQLPHTTAHRVFTLDLSNNSFSGGLSHFLCRGAGVNKERGIQVLDLGENLLSGAIPDCWMNLPMLVFISLSNNNLSGSIPMSIGYLTSLLSLHLRNNSLSGDIPSSLENCTELITIDVAGNKLGGKLPTWLGPSLSKLRILILRSNKFHGELAPGLCHLSSLRVLDVSNNDFVGVIPSCFNNFTSMATEGNVSLRYNEITYYYDGYPERAQLATKRNEYDYHGTVLYLICSIDLASNNFSGKIPDELINLLGLISLNLSGNQLNGMIPRNIGQMGQLESLDLSRNHLSGSIPSSISKLSSLGFLNLSNNNLSGEIPSSTQMQTFGASSFAGNQLCGRPLTVNCSSSSTDGVTAITEESAEAVADYWLYVFIGLGFVVGFWGVCFTLILKRSWRYAYFQFVDEAWDWLQLQACHLSAKFMLKG</sequence>
<dbReference type="InterPro" id="IPR013210">
    <property type="entry name" value="LRR_N_plant-typ"/>
</dbReference>
<dbReference type="OrthoDB" id="1600340at2759"/>
<dbReference type="Pfam" id="PF23598">
    <property type="entry name" value="LRR_14"/>
    <property type="match status" value="1"/>
</dbReference>
<dbReference type="PRINTS" id="PR00019">
    <property type="entry name" value="LEURICHRPT"/>
</dbReference>
<dbReference type="Gene3D" id="3.80.10.10">
    <property type="entry name" value="Ribonuclease Inhibitor"/>
    <property type="match status" value="4"/>
</dbReference>
<reference evidence="14" key="1">
    <citation type="journal article" date="2025" name="Foods">
        <title>Unveiling the Microbial Signatures of Arabica Coffee Cherries: Insights into Ripeness Specific Diversity, Functional Traits, and Implications for Quality and Safety.</title>
        <authorList>
            <consortium name="RefSeq"/>
            <person name="Tenea G.N."/>
            <person name="Cifuentes V."/>
            <person name="Reyes P."/>
            <person name="Cevallos-Vallejos M."/>
        </authorList>
    </citation>
    <scope>NUCLEOTIDE SEQUENCE [LARGE SCALE GENOMIC DNA]</scope>
</reference>
<dbReference type="GO" id="GO:0005886">
    <property type="term" value="C:plasma membrane"/>
    <property type="evidence" value="ECO:0007669"/>
    <property type="project" value="UniProtKB-SubCell"/>
</dbReference>
<dbReference type="InterPro" id="IPR032675">
    <property type="entry name" value="LRR_dom_sf"/>
</dbReference>
<keyword evidence="9 11" id="KW-0472">Membrane</keyword>
<keyword evidence="10" id="KW-0325">Glycoprotein</keyword>
<evidence type="ECO:0000256" key="9">
    <source>
        <dbReference type="ARBA" id="ARBA00023136"/>
    </source>
</evidence>
<dbReference type="GO" id="GO:0051707">
    <property type="term" value="P:response to other organism"/>
    <property type="evidence" value="ECO:0007669"/>
    <property type="project" value="UniProtKB-ARBA"/>
</dbReference>
<evidence type="ECO:0000256" key="1">
    <source>
        <dbReference type="ARBA" id="ARBA00004251"/>
    </source>
</evidence>
<keyword evidence="4" id="KW-0433">Leucine-rich repeat</keyword>
<gene>
    <name evidence="15" type="primary">LOC113692597</name>
</gene>
<dbReference type="SUPFAM" id="SSF52058">
    <property type="entry name" value="L domain-like"/>
    <property type="match status" value="1"/>
</dbReference>
<dbReference type="RefSeq" id="XP_027066823.1">
    <property type="nucleotide sequence ID" value="XM_027211022.2"/>
</dbReference>
<evidence type="ECO:0000313" key="14">
    <source>
        <dbReference type="Proteomes" id="UP001652660"/>
    </source>
</evidence>
<dbReference type="InterPro" id="IPR055414">
    <property type="entry name" value="LRR_R13L4/SHOC2-like"/>
</dbReference>
<dbReference type="Pfam" id="PF08263">
    <property type="entry name" value="LRRNT_2"/>
    <property type="match status" value="1"/>
</dbReference>
<organism evidence="14 15">
    <name type="scientific">Coffea arabica</name>
    <name type="common">Arabian coffee</name>
    <dbReference type="NCBI Taxonomy" id="13443"/>
    <lineage>
        <taxon>Eukaryota</taxon>
        <taxon>Viridiplantae</taxon>
        <taxon>Streptophyta</taxon>
        <taxon>Embryophyta</taxon>
        <taxon>Tracheophyta</taxon>
        <taxon>Spermatophyta</taxon>
        <taxon>Magnoliopsida</taxon>
        <taxon>eudicotyledons</taxon>
        <taxon>Gunneridae</taxon>
        <taxon>Pentapetalae</taxon>
        <taxon>asterids</taxon>
        <taxon>lamiids</taxon>
        <taxon>Gentianales</taxon>
        <taxon>Rubiaceae</taxon>
        <taxon>Ixoroideae</taxon>
        <taxon>Gardenieae complex</taxon>
        <taxon>Bertiereae - Coffeeae clade</taxon>
        <taxon>Coffeeae</taxon>
        <taxon>Coffea</taxon>
    </lineage>
</organism>
<keyword evidence="8 11" id="KW-1133">Transmembrane helix</keyword>
<reference evidence="15" key="2">
    <citation type="submission" date="2025-08" db="UniProtKB">
        <authorList>
            <consortium name="RefSeq"/>
        </authorList>
    </citation>
    <scope>IDENTIFICATION</scope>
    <source>
        <tissue evidence="15">Leaves</tissue>
    </source>
</reference>
<dbReference type="AlphaFoldDB" id="A0A6P6SLR1"/>
<dbReference type="SMART" id="SM00365">
    <property type="entry name" value="LRR_SD22"/>
    <property type="match status" value="5"/>
</dbReference>
<feature type="domain" description="Leucine-rich repeat-containing N-terminal plant-type" evidence="12">
    <location>
        <begin position="42"/>
        <end position="80"/>
    </location>
</feature>
<dbReference type="PANTHER" id="PTHR48063">
    <property type="entry name" value="LRR RECEPTOR-LIKE KINASE"/>
    <property type="match status" value="1"/>
</dbReference>
<evidence type="ECO:0000256" key="11">
    <source>
        <dbReference type="SAM" id="Phobius"/>
    </source>
</evidence>
<dbReference type="FunFam" id="3.80.10.10:FF:000095">
    <property type="entry name" value="LRR receptor-like serine/threonine-protein kinase GSO1"/>
    <property type="match status" value="2"/>
</dbReference>
<evidence type="ECO:0000256" key="8">
    <source>
        <dbReference type="ARBA" id="ARBA00022989"/>
    </source>
</evidence>
<evidence type="ECO:0000256" key="5">
    <source>
        <dbReference type="ARBA" id="ARBA00022692"/>
    </source>
</evidence>
<keyword evidence="3" id="KW-1003">Cell membrane</keyword>
<evidence type="ECO:0000256" key="7">
    <source>
        <dbReference type="ARBA" id="ARBA00022737"/>
    </source>
</evidence>
<dbReference type="GO" id="GO:0006952">
    <property type="term" value="P:defense response"/>
    <property type="evidence" value="ECO:0007669"/>
    <property type="project" value="UniProtKB-ARBA"/>
</dbReference>
<evidence type="ECO:0000259" key="13">
    <source>
        <dbReference type="Pfam" id="PF23598"/>
    </source>
</evidence>
<evidence type="ECO:0000313" key="15">
    <source>
        <dbReference type="RefSeq" id="XP_027066823.1"/>
    </source>
</evidence>
<dbReference type="InterPro" id="IPR046956">
    <property type="entry name" value="RLP23-like"/>
</dbReference>
<dbReference type="GeneID" id="113692597"/>
<comment type="similarity">
    <text evidence="2">Belongs to the RLP family.</text>
</comment>
<evidence type="ECO:0000256" key="2">
    <source>
        <dbReference type="ARBA" id="ARBA00009592"/>
    </source>
</evidence>
<evidence type="ECO:0000256" key="4">
    <source>
        <dbReference type="ARBA" id="ARBA00022614"/>
    </source>
</evidence>
<feature type="transmembrane region" description="Helical" evidence="11">
    <location>
        <begin position="7"/>
        <end position="28"/>
    </location>
</feature>
<evidence type="ECO:0000259" key="12">
    <source>
        <dbReference type="Pfam" id="PF08263"/>
    </source>
</evidence>
<evidence type="ECO:0000256" key="3">
    <source>
        <dbReference type="ARBA" id="ARBA00022475"/>
    </source>
</evidence>
<evidence type="ECO:0000256" key="10">
    <source>
        <dbReference type="ARBA" id="ARBA00023180"/>
    </source>
</evidence>
<comment type="subcellular location">
    <subcellularLocation>
        <location evidence="1">Cell membrane</location>
        <topology evidence="1">Single-pass type I membrane protein</topology>
    </subcellularLocation>
</comment>
<dbReference type="InterPro" id="IPR003591">
    <property type="entry name" value="Leu-rich_rpt_typical-subtyp"/>
</dbReference>
<protein>
    <submittedName>
        <fullName evidence="15">Receptor-like protein EIX2</fullName>
    </submittedName>
</protein>
<keyword evidence="14" id="KW-1185">Reference proteome</keyword>
<dbReference type="FunFam" id="3.80.10.10:FF:000111">
    <property type="entry name" value="LRR receptor-like serine/threonine-protein kinase ERECTA"/>
    <property type="match status" value="1"/>
</dbReference>
<dbReference type="SMART" id="SM00369">
    <property type="entry name" value="LRR_TYP"/>
    <property type="match status" value="15"/>
</dbReference>
<dbReference type="SUPFAM" id="SSF52047">
    <property type="entry name" value="RNI-like"/>
    <property type="match status" value="2"/>
</dbReference>
<keyword evidence="5 11" id="KW-0812">Transmembrane</keyword>
<evidence type="ECO:0000256" key="6">
    <source>
        <dbReference type="ARBA" id="ARBA00022729"/>
    </source>
</evidence>
<name>A0A6P6SLR1_COFAR</name>
<accession>A0A6P6SLR1</accession>
<dbReference type="PROSITE" id="PS51450">
    <property type="entry name" value="LRR"/>
    <property type="match status" value="1"/>
</dbReference>
<feature type="domain" description="Disease resistance R13L4/SHOC-2-like LRR" evidence="13">
    <location>
        <begin position="446"/>
        <end position="598"/>
    </location>
</feature>
<dbReference type="InterPro" id="IPR001611">
    <property type="entry name" value="Leu-rich_rpt"/>
</dbReference>